<dbReference type="PANTHER" id="PTHR19384:SF17">
    <property type="entry name" value="NADPH--CYTOCHROME P450 REDUCTASE"/>
    <property type="match status" value="1"/>
</dbReference>
<evidence type="ECO:0000313" key="15">
    <source>
        <dbReference type="EMBL" id="GJF10595.1"/>
    </source>
</evidence>
<keyword evidence="11 12" id="KW-0503">Monooxygenase</keyword>
<name>A0ABQ4V9E8_9MYCO</name>
<dbReference type="InterPro" id="IPR001433">
    <property type="entry name" value="OxRdtase_FAD/NAD-bd"/>
</dbReference>
<feature type="domain" description="Flavodoxin-like" evidence="13">
    <location>
        <begin position="506"/>
        <end position="646"/>
    </location>
</feature>
<dbReference type="SUPFAM" id="SSF52218">
    <property type="entry name" value="Flavoproteins"/>
    <property type="match status" value="1"/>
</dbReference>
<reference evidence="15 16" key="1">
    <citation type="submission" date="2021-08" db="EMBL/GenBank/DDBJ databases">
        <title>Draft genome sequence of Mycolicibacterium sp. NGTWS1702 strain.</title>
        <authorList>
            <person name="Matsumoto M."/>
            <person name="Tang B.C.C."/>
            <person name="Machida Y."/>
            <person name="Matoyama H."/>
            <person name="Kishihara T."/>
            <person name="Sato S."/>
            <person name="Kondo I."/>
            <person name="Sano M."/>
            <person name="Kato G."/>
        </authorList>
    </citation>
    <scope>NUCLEOTIDE SEQUENCE [LARGE SCALE GENOMIC DNA]</scope>
    <source>
        <strain evidence="15 16">NGTWSNA01</strain>
    </source>
</reference>
<evidence type="ECO:0000256" key="12">
    <source>
        <dbReference type="PIRNR" id="PIRNR000209"/>
    </source>
</evidence>
<evidence type="ECO:0000256" key="5">
    <source>
        <dbReference type="ARBA" id="ARBA00022643"/>
    </source>
</evidence>
<evidence type="ECO:0000256" key="2">
    <source>
        <dbReference type="ARBA" id="ARBA00022448"/>
    </source>
</evidence>
<evidence type="ECO:0000256" key="7">
    <source>
        <dbReference type="ARBA" id="ARBA00022827"/>
    </source>
</evidence>
<evidence type="ECO:0000256" key="8">
    <source>
        <dbReference type="ARBA" id="ARBA00022857"/>
    </source>
</evidence>
<dbReference type="Pfam" id="PF00067">
    <property type="entry name" value="p450"/>
    <property type="match status" value="1"/>
</dbReference>
<evidence type="ECO:0000259" key="14">
    <source>
        <dbReference type="PROSITE" id="PS51384"/>
    </source>
</evidence>
<dbReference type="Gene3D" id="2.40.30.10">
    <property type="entry name" value="Translation factors"/>
    <property type="match status" value="1"/>
</dbReference>
<dbReference type="SUPFAM" id="SSF52343">
    <property type="entry name" value="Ferredoxin reductase-like, C-terminal NADP-linked domain"/>
    <property type="match status" value="1"/>
</dbReference>
<dbReference type="EC" id="1.14.14.1" evidence="12"/>
<dbReference type="PANTHER" id="PTHR19384">
    <property type="entry name" value="NITRIC OXIDE SYNTHASE-RELATED"/>
    <property type="match status" value="1"/>
</dbReference>
<proteinExistence type="inferred from homology"/>
<evidence type="ECO:0000259" key="13">
    <source>
        <dbReference type="PROSITE" id="PS50902"/>
    </source>
</evidence>
<dbReference type="PROSITE" id="PS00086">
    <property type="entry name" value="CYTOCHROME_P450"/>
    <property type="match status" value="1"/>
</dbReference>
<sequence>MNVPGVPATYQDIPRPKDRLPILGDALHLDTDHPTRSLMDLADQLGPIYSFVAPGQDVIVVSGGDIVDECLDETRFEKNNSPELVTMREVVGDAIFSAWTQEPSWKKAHNILLPAFAPQAIKGYTQKMADIADQLVMKWARLNPGDPVDISTDMTKLTFDTICLVCFSYRPGSFYRHDMPPIVTALEEAIAECVNRPSRLPGQDVYEAIKGRRRYKENVSFLNNVADTIIEERIRSADVGKNGDVLDLMLTQPDKDSGQKLDRLSIRQQMLTFLAAGYDTTSGMLMWTVYYLLKNPDVLAKCYAEVDEVFGDDLSVLPTETQISKLHYLMQCMKEALRLWPVGAGFQVRALADEVLAGKYRIKKGQAILILTPQLQRDPSIFPEPETYDPNRFTADLEASRPAWAWMPFGSGQRACIGRHFSFHESQLLLGLLLQRFKLLDSFDYQLDIKDFFSIKPNNLTITIAPREGRDEAVITGLRAAVTTEAHVEAPAPKRVVSDYGSGNPVLVLHGSNLGTSERIANEIAEDGRARGFAVSQGPLDDYVHALPQEGLVVICTSSYNGNPPDNAVKFHQWLGSGLAPSALAGVTYTVFGAGDRVWASTFQKVPAEIDERLEAAGATRFSPRGFADASDDFDGMFRDWYACFWPQAADALGLAPQAEVVTDMNRYEIASTGQRLHSSFFSSLSATPFRMVENRELLTRVLERGGSGQSTRHIEFEMPQGATYRTGDHIALLPRNAAELVGRAAALAELDLDELVMVHANTGAPSHLPLATPFVVSELLAARVELQAPLTRAQLRTLAEFATDPDEQAQLASLAADGDENITRYREEILFKRVSLLDMVQRYRSIDVPLNTCLDLLPGLAPRYYSISSSPSVSPSRCSITVGVLQAPARNGHGTYLGTSSNFLARTQPGAVVPGFIRPPGLPFDVPEDPATPMIMIATGTGLSPFRGFLQERNAQGANAKLGPSLLIYGCRLPDSDFIYEDEIRQFEADGIVTIVPAYSRIKDGSRVQDAVRAHAEEILELIARGGVTYVCGGAGTVAPALRDAFAEIYQHSAGVSPEEGVAWLEEQRAANRYLEDVWAAH</sequence>
<protein>
    <recommendedName>
        <fullName evidence="12">Bifunctional cytochrome P450/NADPH--P450 reductase</fullName>
    </recommendedName>
    <domain>
        <recommendedName>
            <fullName evidence="12">Cytochrome P450</fullName>
            <ecNumber evidence="12">1.14.14.1</ecNumber>
        </recommendedName>
    </domain>
    <domain>
        <recommendedName>
            <fullName evidence="12">NADPH--cytochrome P450 reductase</fullName>
            <ecNumber evidence="12">1.6.2.4</ecNumber>
        </recommendedName>
    </domain>
</protein>
<gene>
    <name evidence="15" type="ORF">NGTWS1702_06570</name>
</gene>
<keyword evidence="9 12" id="KW-0560">Oxidoreductase</keyword>
<keyword evidence="8 12" id="KW-0521">NADP</keyword>
<comment type="similarity">
    <text evidence="1 12">In the N-terminal section; belongs to the cytochrome P450 family.</text>
</comment>
<comment type="cofactor">
    <cofactor evidence="12">
        <name>FAD</name>
        <dbReference type="ChEBI" id="CHEBI:57692"/>
    </cofactor>
    <cofactor evidence="12">
        <name>FMN</name>
        <dbReference type="ChEBI" id="CHEBI:58210"/>
    </cofactor>
</comment>
<comment type="cofactor">
    <cofactor evidence="12">
        <name>heme</name>
        <dbReference type="ChEBI" id="CHEBI:30413"/>
    </cofactor>
</comment>
<dbReference type="Gene3D" id="1.20.990.10">
    <property type="entry name" value="NADPH-cytochrome p450 Reductase, Chain A, domain 3"/>
    <property type="match status" value="1"/>
</dbReference>
<comment type="catalytic activity">
    <reaction evidence="12">
        <text>2 oxidized [cytochrome P450] + NADPH = 2 reduced [cytochrome P450] + NADP(+) + H(+)</text>
        <dbReference type="Rhea" id="RHEA:24040"/>
        <dbReference type="Rhea" id="RHEA-COMP:14627"/>
        <dbReference type="Rhea" id="RHEA-COMP:14628"/>
        <dbReference type="ChEBI" id="CHEBI:15378"/>
        <dbReference type="ChEBI" id="CHEBI:55376"/>
        <dbReference type="ChEBI" id="CHEBI:57783"/>
        <dbReference type="ChEBI" id="CHEBI:58349"/>
        <dbReference type="ChEBI" id="CHEBI:60344"/>
        <dbReference type="EC" id="1.6.2.4"/>
    </reaction>
</comment>
<dbReference type="InterPro" id="IPR029039">
    <property type="entry name" value="Flavoprotein-like_sf"/>
</dbReference>
<evidence type="ECO:0000256" key="4">
    <source>
        <dbReference type="ARBA" id="ARBA00022630"/>
    </source>
</evidence>
<evidence type="ECO:0000256" key="3">
    <source>
        <dbReference type="ARBA" id="ARBA00022617"/>
    </source>
</evidence>
<dbReference type="InterPro" id="IPR039261">
    <property type="entry name" value="FNR_nucleotide-bd"/>
</dbReference>
<dbReference type="Gene3D" id="3.40.50.80">
    <property type="entry name" value="Nucleotide-binding domain of ferredoxin-NADP reductase (FNR) module"/>
    <property type="match status" value="1"/>
</dbReference>
<dbReference type="EMBL" id="BPRH01000720">
    <property type="protein sequence ID" value="GJF10595.1"/>
    <property type="molecule type" value="Genomic_DNA"/>
</dbReference>
<dbReference type="PROSITE" id="PS50902">
    <property type="entry name" value="FLAVODOXIN_LIKE"/>
    <property type="match status" value="1"/>
</dbReference>
<dbReference type="InterPro" id="IPR023173">
    <property type="entry name" value="NADPH_Cyt_P450_Rdtase_alpha"/>
</dbReference>
<evidence type="ECO:0000256" key="9">
    <source>
        <dbReference type="ARBA" id="ARBA00023002"/>
    </source>
</evidence>
<dbReference type="SUPFAM" id="SSF63380">
    <property type="entry name" value="Riboflavin synthase domain-like"/>
    <property type="match status" value="1"/>
</dbReference>
<dbReference type="InterPro" id="IPR023206">
    <property type="entry name" value="Bifunctional_P450_P450_red"/>
</dbReference>
<keyword evidence="7 12" id="KW-0274">FAD</keyword>
<organism evidence="15 16">
    <name type="scientific">Mycolicibacterium cyprinidarum</name>
    <dbReference type="NCBI Taxonomy" id="2860311"/>
    <lineage>
        <taxon>Bacteria</taxon>
        <taxon>Bacillati</taxon>
        <taxon>Actinomycetota</taxon>
        <taxon>Actinomycetes</taxon>
        <taxon>Mycobacteriales</taxon>
        <taxon>Mycobacteriaceae</taxon>
        <taxon>Mycolicibacterium</taxon>
    </lineage>
</organism>
<dbReference type="InterPro" id="IPR036396">
    <property type="entry name" value="Cyt_P450_sf"/>
</dbReference>
<keyword evidence="4 12" id="KW-0285">Flavoprotein</keyword>
<dbReference type="InterPro" id="IPR017938">
    <property type="entry name" value="Riboflavin_synthase-like_b-brl"/>
</dbReference>
<dbReference type="SUPFAM" id="SSF48264">
    <property type="entry name" value="Cytochrome P450"/>
    <property type="match status" value="1"/>
</dbReference>
<comment type="caution">
    <text evidence="15">The sequence shown here is derived from an EMBL/GenBank/DDBJ whole genome shotgun (WGS) entry which is preliminary data.</text>
</comment>
<dbReference type="Pfam" id="PF00258">
    <property type="entry name" value="Flavodoxin_1"/>
    <property type="match status" value="1"/>
</dbReference>
<keyword evidence="6 12" id="KW-0479">Metal-binding</keyword>
<dbReference type="Gene3D" id="3.40.50.360">
    <property type="match status" value="1"/>
</dbReference>
<dbReference type="InterPro" id="IPR008254">
    <property type="entry name" value="Flavodoxin/NO_synth"/>
</dbReference>
<dbReference type="Proteomes" id="UP001060504">
    <property type="component" value="Unassembled WGS sequence"/>
</dbReference>
<keyword evidence="3 12" id="KW-0349">Heme</keyword>
<dbReference type="EC" id="1.6.2.4" evidence="12"/>
<dbReference type="PRINTS" id="PR00463">
    <property type="entry name" value="EP450I"/>
</dbReference>
<dbReference type="InterPro" id="IPR002401">
    <property type="entry name" value="Cyt_P450_E_grp-I"/>
</dbReference>
<keyword evidence="16" id="KW-1185">Reference proteome</keyword>
<dbReference type="Pfam" id="PF00667">
    <property type="entry name" value="FAD_binding_1"/>
    <property type="match status" value="1"/>
</dbReference>
<dbReference type="InterPro" id="IPR017972">
    <property type="entry name" value="Cyt_P450_CS"/>
</dbReference>
<evidence type="ECO:0000256" key="1">
    <source>
        <dbReference type="ARBA" id="ARBA00010018"/>
    </source>
</evidence>
<dbReference type="InterPro" id="IPR017927">
    <property type="entry name" value="FAD-bd_FR_type"/>
</dbReference>
<evidence type="ECO:0000256" key="6">
    <source>
        <dbReference type="ARBA" id="ARBA00022723"/>
    </source>
</evidence>
<dbReference type="PRINTS" id="PR00385">
    <property type="entry name" value="P450"/>
</dbReference>
<dbReference type="Gene3D" id="1.10.630.10">
    <property type="entry name" value="Cytochrome P450"/>
    <property type="match status" value="1"/>
</dbReference>
<evidence type="ECO:0000256" key="11">
    <source>
        <dbReference type="ARBA" id="ARBA00023033"/>
    </source>
</evidence>
<keyword evidence="12" id="KW-0249">Electron transport</keyword>
<evidence type="ECO:0000313" key="16">
    <source>
        <dbReference type="Proteomes" id="UP001060504"/>
    </source>
</evidence>
<dbReference type="PROSITE" id="PS51384">
    <property type="entry name" value="FAD_FR"/>
    <property type="match status" value="1"/>
</dbReference>
<dbReference type="InterPro" id="IPR001128">
    <property type="entry name" value="Cyt_P450"/>
</dbReference>
<dbReference type="InterPro" id="IPR003097">
    <property type="entry name" value="CysJ-like_FAD-binding"/>
</dbReference>
<feature type="domain" description="FAD-binding FR-type" evidence="14">
    <location>
        <begin position="685"/>
        <end position="928"/>
    </location>
</feature>
<evidence type="ECO:0000256" key="10">
    <source>
        <dbReference type="ARBA" id="ARBA00023004"/>
    </source>
</evidence>
<comment type="catalytic activity">
    <reaction evidence="12">
        <text>an organic molecule + reduced [NADPH--hemoprotein reductase] + O2 = an alcohol + oxidized [NADPH--hemoprotein reductase] + H2O + H(+)</text>
        <dbReference type="Rhea" id="RHEA:17149"/>
        <dbReference type="Rhea" id="RHEA-COMP:11964"/>
        <dbReference type="Rhea" id="RHEA-COMP:11965"/>
        <dbReference type="ChEBI" id="CHEBI:15377"/>
        <dbReference type="ChEBI" id="CHEBI:15378"/>
        <dbReference type="ChEBI" id="CHEBI:15379"/>
        <dbReference type="ChEBI" id="CHEBI:30879"/>
        <dbReference type="ChEBI" id="CHEBI:57618"/>
        <dbReference type="ChEBI" id="CHEBI:58210"/>
        <dbReference type="ChEBI" id="CHEBI:142491"/>
        <dbReference type="EC" id="1.14.14.1"/>
    </reaction>
</comment>
<dbReference type="CDD" id="cd11068">
    <property type="entry name" value="CYP120A1"/>
    <property type="match status" value="1"/>
</dbReference>
<dbReference type="Pfam" id="PF00175">
    <property type="entry name" value="NAD_binding_1"/>
    <property type="match status" value="1"/>
</dbReference>
<dbReference type="PIRSF" id="PIRSF000209">
    <property type="entry name" value="Bifunctional_P450_P450R"/>
    <property type="match status" value="1"/>
</dbReference>
<keyword evidence="5 12" id="KW-0288">FMN</keyword>
<accession>A0ABQ4V9E8</accession>
<keyword evidence="2 12" id="KW-0813">Transport</keyword>
<keyword evidence="10 12" id="KW-0408">Iron</keyword>